<dbReference type="PROSITE" id="PS51399">
    <property type="entry name" value="SEP"/>
    <property type="match status" value="1"/>
</dbReference>
<dbReference type="AlphaFoldDB" id="S0B3F6"/>
<dbReference type="Gene3D" id="3.30.420.210">
    <property type="entry name" value="SEP domain"/>
    <property type="match status" value="1"/>
</dbReference>
<dbReference type="SUPFAM" id="SSF102848">
    <property type="entry name" value="NSFL1 (p97 ATPase) cofactor p47, SEP domain"/>
    <property type="match status" value="1"/>
</dbReference>
<dbReference type="InterPro" id="IPR012989">
    <property type="entry name" value="SEP_domain"/>
</dbReference>
<feature type="domain" description="SEP" evidence="2">
    <location>
        <begin position="60"/>
        <end position="126"/>
    </location>
</feature>
<dbReference type="GO" id="GO:0043130">
    <property type="term" value="F:ubiquitin binding"/>
    <property type="evidence" value="ECO:0007669"/>
    <property type="project" value="TreeGrafter"/>
</dbReference>
<evidence type="ECO:0000313" key="3">
    <source>
        <dbReference type="EMBL" id="BAN41086.1"/>
    </source>
</evidence>
<dbReference type="GO" id="GO:0005634">
    <property type="term" value="C:nucleus"/>
    <property type="evidence" value="ECO:0007669"/>
    <property type="project" value="TreeGrafter"/>
</dbReference>
<sequence>MSNFHRFGDFEKKEQPKGQGYFNKGGTEFYSNDGDEAYKAAESTASRDNGNKYHDAGKGDFVLNVTMYQNGFVVNDRPLREYNTPENKKFIDDVKEGFIPQEYVEMARTSNIAINLTNSSKTQYVPKETKGKTKEEVHTYTGVGNVIGSTEKGQIFQAPSEAPTIDMTQPTVSIKVRFVDGKQKVFKVNKTTTVSQVYALVRVESNISGFRLVGPQNRIIVMSEINVVDAKIANASLTQQK</sequence>
<dbReference type="InterPro" id="IPR029071">
    <property type="entry name" value="Ubiquitin-like_domsf"/>
</dbReference>
<dbReference type="GO" id="GO:0031468">
    <property type="term" value="P:nuclear membrane reassembly"/>
    <property type="evidence" value="ECO:0007669"/>
    <property type="project" value="TreeGrafter"/>
</dbReference>
<dbReference type="EMBL" id="AK422622">
    <property type="protein sequence ID" value="BAN41086.1"/>
    <property type="molecule type" value="mRNA"/>
</dbReference>
<accession>S0B3F6</accession>
<organism evidence="3">
    <name type="scientific">Entamoeba invadens</name>
    <dbReference type="NCBI Taxonomy" id="33085"/>
    <lineage>
        <taxon>Eukaryota</taxon>
        <taxon>Amoebozoa</taxon>
        <taxon>Evosea</taxon>
        <taxon>Archamoebae</taxon>
        <taxon>Mastigamoebida</taxon>
        <taxon>Entamoebidae</taxon>
        <taxon>Entamoeba</taxon>
    </lineage>
</organism>
<dbReference type="Pfam" id="PF08059">
    <property type="entry name" value="SEP"/>
    <property type="match status" value="1"/>
</dbReference>
<reference evidence="3" key="1">
    <citation type="submission" date="2012-06" db="EMBL/GenBank/DDBJ databases">
        <title>Short 5' UTR of Entamoeba genes.</title>
        <authorList>
            <person name="Hiranuka K."/>
            <person name="Kumagai M."/>
            <person name="Wakaguri H."/>
            <person name="Suzuki Y."/>
            <person name="Sugano S."/>
            <person name="Watanabe J."/>
            <person name="Makioka A."/>
        </authorList>
    </citation>
    <scope>NUCLEOTIDE SEQUENCE</scope>
    <source>
        <strain evidence="3">IP1</strain>
    </source>
</reference>
<feature type="region of interest" description="Disordered" evidence="1">
    <location>
        <begin position="1"/>
        <end position="28"/>
    </location>
</feature>
<evidence type="ECO:0000259" key="2">
    <source>
        <dbReference type="PROSITE" id="PS51399"/>
    </source>
</evidence>
<dbReference type="PANTHER" id="PTHR23333">
    <property type="entry name" value="UBX DOMAIN CONTAINING PROTEIN"/>
    <property type="match status" value="1"/>
</dbReference>
<dbReference type="GO" id="GO:0043161">
    <property type="term" value="P:proteasome-mediated ubiquitin-dependent protein catabolic process"/>
    <property type="evidence" value="ECO:0007669"/>
    <property type="project" value="TreeGrafter"/>
</dbReference>
<feature type="compositionally biased region" description="Basic and acidic residues" evidence="1">
    <location>
        <begin position="1"/>
        <end position="16"/>
    </location>
</feature>
<name>S0B3F6_ENTIV</name>
<dbReference type="GO" id="GO:0005829">
    <property type="term" value="C:cytosol"/>
    <property type="evidence" value="ECO:0007669"/>
    <property type="project" value="TreeGrafter"/>
</dbReference>
<dbReference type="PANTHER" id="PTHR23333:SF20">
    <property type="entry name" value="NSFL1 COFACTOR P47"/>
    <property type="match status" value="1"/>
</dbReference>
<protein>
    <submittedName>
        <fullName evidence="3">NSFL1 cofactor p47, putative</fullName>
    </submittedName>
</protein>
<dbReference type="Gene3D" id="3.10.20.90">
    <property type="entry name" value="Phosphatidylinositol 3-kinase Catalytic Subunit, Chain A, domain 1"/>
    <property type="match status" value="1"/>
</dbReference>
<dbReference type="InterPro" id="IPR036241">
    <property type="entry name" value="NSFL1C_SEP_dom_sf"/>
</dbReference>
<proteinExistence type="evidence at transcript level"/>
<dbReference type="GO" id="GO:0007030">
    <property type="term" value="P:Golgi organization"/>
    <property type="evidence" value="ECO:0007669"/>
    <property type="project" value="TreeGrafter"/>
</dbReference>
<dbReference type="GO" id="GO:0061025">
    <property type="term" value="P:membrane fusion"/>
    <property type="evidence" value="ECO:0007669"/>
    <property type="project" value="TreeGrafter"/>
</dbReference>
<dbReference type="GO" id="GO:0000045">
    <property type="term" value="P:autophagosome assembly"/>
    <property type="evidence" value="ECO:0007669"/>
    <property type="project" value="TreeGrafter"/>
</dbReference>
<evidence type="ECO:0000256" key="1">
    <source>
        <dbReference type="SAM" id="MobiDB-lite"/>
    </source>
</evidence>
<dbReference type="VEuPathDB" id="AmoebaDB:EIN_175510"/>
<dbReference type="SMART" id="SM00553">
    <property type="entry name" value="SEP"/>
    <property type="match status" value="1"/>
</dbReference>
<dbReference type="SUPFAM" id="SSF54236">
    <property type="entry name" value="Ubiquitin-like"/>
    <property type="match status" value="1"/>
</dbReference>